<dbReference type="EMBL" id="CVRL01000039">
    <property type="protein sequence ID" value="CRL12376.1"/>
    <property type="molecule type" value="Genomic_DNA"/>
</dbReference>
<feature type="transmembrane region" description="Helical" evidence="8">
    <location>
        <begin position="43"/>
        <end position="67"/>
    </location>
</feature>
<keyword evidence="6 8" id="KW-1133">Transmembrane helix</keyword>
<evidence type="ECO:0000256" key="5">
    <source>
        <dbReference type="ARBA" id="ARBA00022692"/>
    </source>
</evidence>
<feature type="transmembrane region" description="Helical" evidence="8">
    <location>
        <begin position="87"/>
        <end position="107"/>
    </location>
</feature>
<dbReference type="Pfam" id="PF01925">
    <property type="entry name" value="TauE"/>
    <property type="match status" value="1"/>
</dbReference>
<feature type="transmembrane region" description="Helical" evidence="8">
    <location>
        <begin position="6"/>
        <end position="31"/>
    </location>
</feature>
<evidence type="ECO:0000313" key="10">
    <source>
        <dbReference type="Proteomes" id="UP000043764"/>
    </source>
</evidence>
<keyword evidence="4 8" id="KW-1003">Cell membrane</keyword>
<reference evidence="10" key="1">
    <citation type="submission" date="2015-05" db="EMBL/GenBank/DDBJ databases">
        <authorList>
            <person name="Rodrigo-Torres Lidia"/>
            <person name="Arahal R.David."/>
        </authorList>
    </citation>
    <scope>NUCLEOTIDE SEQUENCE [LARGE SCALE GENOMIC DNA]</scope>
    <source>
        <strain evidence="10">CECT 7321</strain>
    </source>
</reference>
<dbReference type="AlphaFoldDB" id="A0A0H5D5J4"/>
<feature type="transmembrane region" description="Helical" evidence="8">
    <location>
        <begin position="240"/>
        <end position="256"/>
    </location>
</feature>
<protein>
    <recommendedName>
        <fullName evidence="8">Probable membrane transporter protein</fullName>
    </recommendedName>
</protein>
<sequence>MSDNSLVALFLPADLTVLNLLVAFAIAALAGTVKGMVGFAMPMILVSGLSLFLPPDIALAGLILPTLVTNGMQALRQGAQAAWQSIYRFRIFLLVGLAFLLVSAQLVRILPADVMLILIGAPVTLFAVLQLFGIAIPISRATPRVEATVAAVAGFIGGFSGIWGPPTVAYLTALGTEKGEQMRVQGVIYGLGAVALLVAHLGSGVMRVETAPFSFALIPPAILGMWFGGKLQDRINQATFRRATLVVLLLAGANLLRRGLMM</sequence>
<evidence type="ECO:0000313" key="9">
    <source>
        <dbReference type="EMBL" id="CRL12376.1"/>
    </source>
</evidence>
<dbReference type="STRING" id="481446.NIT7645_01964"/>
<evidence type="ECO:0000256" key="6">
    <source>
        <dbReference type="ARBA" id="ARBA00022989"/>
    </source>
</evidence>
<gene>
    <name evidence="9" type="ORF">NIT7321_03250</name>
</gene>
<evidence type="ECO:0000256" key="2">
    <source>
        <dbReference type="ARBA" id="ARBA00009142"/>
    </source>
</evidence>
<keyword evidence="10" id="KW-1185">Reference proteome</keyword>
<organism evidence="9 10">
    <name type="scientific">Phaeobacter italicus</name>
    <dbReference type="NCBI Taxonomy" id="481446"/>
    <lineage>
        <taxon>Bacteria</taxon>
        <taxon>Pseudomonadati</taxon>
        <taxon>Pseudomonadota</taxon>
        <taxon>Alphaproteobacteria</taxon>
        <taxon>Rhodobacterales</taxon>
        <taxon>Roseobacteraceae</taxon>
        <taxon>Phaeobacter</taxon>
    </lineage>
</organism>
<evidence type="ECO:0000256" key="4">
    <source>
        <dbReference type="ARBA" id="ARBA00022475"/>
    </source>
</evidence>
<dbReference type="Proteomes" id="UP000043764">
    <property type="component" value="Unassembled WGS sequence"/>
</dbReference>
<evidence type="ECO:0000256" key="8">
    <source>
        <dbReference type="RuleBase" id="RU363041"/>
    </source>
</evidence>
<keyword evidence="5 8" id="KW-0812">Transmembrane</keyword>
<name>A0A0H5D5J4_9RHOB</name>
<dbReference type="PANTHER" id="PTHR30269:SF37">
    <property type="entry name" value="MEMBRANE TRANSPORTER PROTEIN"/>
    <property type="match status" value="1"/>
</dbReference>
<proteinExistence type="inferred from homology"/>
<evidence type="ECO:0000256" key="3">
    <source>
        <dbReference type="ARBA" id="ARBA00022448"/>
    </source>
</evidence>
<dbReference type="InterPro" id="IPR052017">
    <property type="entry name" value="TSUP"/>
</dbReference>
<dbReference type="GO" id="GO:0005886">
    <property type="term" value="C:plasma membrane"/>
    <property type="evidence" value="ECO:0007669"/>
    <property type="project" value="UniProtKB-SubCell"/>
</dbReference>
<feature type="transmembrane region" description="Helical" evidence="8">
    <location>
        <begin position="211"/>
        <end position="228"/>
    </location>
</feature>
<dbReference type="RefSeq" id="WP_050674094.1">
    <property type="nucleotide sequence ID" value="NZ_CVRL01000039.1"/>
</dbReference>
<dbReference type="PANTHER" id="PTHR30269">
    <property type="entry name" value="TRANSMEMBRANE PROTEIN YFCA"/>
    <property type="match status" value="1"/>
</dbReference>
<comment type="similarity">
    <text evidence="2 8">Belongs to the 4-toluene sulfonate uptake permease (TSUP) (TC 2.A.102) family.</text>
</comment>
<evidence type="ECO:0000256" key="7">
    <source>
        <dbReference type="ARBA" id="ARBA00023136"/>
    </source>
</evidence>
<accession>A0A0H5D5J4</accession>
<feature type="transmembrane region" description="Helical" evidence="8">
    <location>
        <begin position="186"/>
        <end position="205"/>
    </location>
</feature>
<feature type="transmembrane region" description="Helical" evidence="8">
    <location>
        <begin position="114"/>
        <end position="138"/>
    </location>
</feature>
<keyword evidence="3" id="KW-0813">Transport</keyword>
<evidence type="ECO:0000256" key="1">
    <source>
        <dbReference type="ARBA" id="ARBA00004651"/>
    </source>
</evidence>
<comment type="subcellular location">
    <subcellularLocation>
        <location evidence="1 8">Cell membrane</location>
        <topology evidence="1 8">Multi-pass membrane protein</topology>
    </subcellularLocation>
</comment>
<feature type="transmembrane region" description="Helical" evidence="8">
    <location>
        <begin position="150"/>
        <end position="174"/>
    </location>
</feature>
<keyword evidence="7 8" id="KW-0472">Membrane</keyword>
<dbReference type="InterPro" id="IPR002781">
    <property type="entry name" value="TM_pro_TauE-like"/>
</dbReference>